<comment type="caution">
    <text evidence="2">The sequence shown here is derived from an EMBL/GenBank/DDBJ whole genome shotgun (WGS) entry which is preliminary data.</text>
</comment>
<protein>
    <submittedName>
        <fullName evidence="2">Uncharacterized protein</fullName>
    </submittedName>
</protein>
<feature type="compositionally biased region" description="Polar residues" evidence="1">
    <location>
        <begin position="1018"/>
        <end position="1036"/>
    </location>
</feature>
<dbReference type="STRING" id="1215338.A0A059JG82"/>
<proteinExistence type="predicted"/>
<feature type="compositionally biased region" description="Basic residues" evidence="1">
    <location>
        <begin position="702"/>
        <end position="716"/>
    </location>
</feature>
<name>A0A059JG82_TRIIM</name>
<reference evidence="2 3" key="1">
    <citation type="submission" date="2014-02" db="EMBL/GenBank/DDBJ databases">
        <title>The Genome Sequence of Trichophyton interdigitale MR816.</title>
        <authorList>
            <consortium name="The Broad Institute Genomics Platform"/>
            <person name="Cuomo C.A."/>
            <person name="White T.C."/>
            <person name="Graser Y."/>
            <person name="Martinez-Rossi N."/>
            <person name="Heitman J."/>
            <person name="Young S.K."/>
            <person name="Zeng Q."/>
            <person name="Gargeya S."/>
            <person name="Abouelleil A."/>
            <person name="Alvarado L."/>
            <person name="Chapman S.B."/>
            <person name="Gainer-Dewar J."/>
            <person name="Goldberg J."/>
            <person name="Griggs A."/>
            <person name="Gujja S."/>
            <person name="Hansen M."/>
            <person name="Howarth C."/>
            <person name="Imamovic A."/>
            <person name="Larimer J."/>
            <person name="Martinez D."/>
            <person name="Murphy C."/>
            <person name="Pearson M.D."/>
            <person name="Persinoti G."/>
            <person name="Poon T."/>
            <person name="Priest M."/>
            <person name="Roberts A.D."/>
            <person name="Saif S."/>
            <person name="Shea T.D."/>
            <person name="Sykes S.N."/>
            <person name="Wortman J."/>
            <person name="Nusbaum C."/>
            <person name="Birren B."/>
        </authorList>
    </citation>
    <scope>NUCLEOTIDE SEQUENCE [LARGE SCALE GENOMIC DNA]</scope>
    <source>
        <strain evidence="2 3">MR816</strain>
    </source>
</reference>
<feature type="region of interest" description="Disordered" evidence="1">
    <location>
        <begin position="942"/>
        <end position="1053"/>
    </location>
</feature>
<gene>
    <name evidence="2" type="ORF">H109_01349</name>
</gene>
<keyword evidence="3" id="KW-1185">Reference proteome</keyword>
<accession>A0A059JG82</accession>
<feature type="compositionally biased region" description="Polar residues" evidence="1">
    <location>
        <begin position="811"/>
        <end position="822"/>
    </location>
</feature>
<feature type="compositionally biased region" description="Polar residues" evidence="1">
    <location>
        <begin position="887"/>
        <end position="896"/>
    </location>
</feature>
<feature type="compositionally biased region" description="Basic and acidic residues" evidence="1">
    <location>
        <begin position="1004"/>
        <end position="1017"/>
    </location>
</feature>
<feature type="region of interest" description="Disordered" evidence="1">
    <location>
        <begin position="878"/>
        <end position="898"/>
    </location>
</feature>
<feature type="compositionally biased region" description="Low complexity" evidence="1">
    <location>
        <begin position="447"/>
        <end position="464"/>
    </location>
</feature>
<feature type="region of interest" description="Disordered" evidence="1">
    <location>
        <begin position="799"/>
        <end position="822"/>
    </location>
</feature>
<feature type="region of interest" description="Disordered" evidence="1">
    <location>
        <begin position="447"/>
        <end position="537"/>
    </location>
</feature>
<dbReference type="EMBL" id="AOKY01000096">
    <property type="protein sequence ID" value="KDB26870.1"/>
    <property type="molecule type" value="Genomic_DNA"/>
</dbReference>
<evidence type="ECO:0000313" key="2">
    <source>
        <dbReference type="EMBL" id="KDB26870.1"/>
    </source>
</evidence>
<dbReference type="OMA" id="KLKRPHN"/>
<evidence type="ECO:0000313" key="3">
    <source>
        <dbReference type="Proteomes" id="UP000024533"/>
    </source>
</evidence>
<feature type="compositionally biased region" description="Low complexity" evidence="1">
    <location>
        <begin position="525"/>
        <end position="535"/>
    </location>
</feature>
<feature type="region of interest" description="Disordered" evidence="1">
    <location>
        <begin position="615"/>
        <end position="743"/>
    </location>
</feature>
<dbReference type="Proteomes" id="UP000024533">
    <property type="component" value="Unassembled WGS sequence"/>
</dbReference>
<organism evidence="2 3">
    <name type="scientific">Trichophyton interdigitale (strain MR816)</name>
    <dbReference type="NCBI Taxonomy" id="1215338"/>
    <lineage>
        <taxon>Eukaryota</taxon>
        <taxon>Fungi</taxon>
        <taxon>Dikarya</taxon>
        <taxon>Ascomycota</taxon>
        <taxon>Pezizomycotina</taxon>
        <taxon>Eurotiomycetes</taxon>
        <taxon>Eurotiomycetidae</taxon>
        <taxon>Onygenales</taxon>
        <taxon>Arthrodermataceae</taxon>
        <taxon>Trichophyton</taxon>
    </lineage>
</organism>
<dbReference type="OrthoDB" id="5374844at2759"/>
<feature type="compositionally biased region" description="Polar residues" evidence="1">
    <location>
        <begin position="969"/>
        <end position="988"/>
    </location>
</feature>
<dbReference type="HOGENOM" id="CLU_256588_0_0_1"/>
<evidence type="ECO:0000256" key="1">
    <source>
        <dbReference type="SAM" id="MobiDB-lite"/>
    </source>
</evidence>
<sequence>MAMRPQAHLGVPKQLPVVSRLIAYLQPAVRRATRSDILVIPLSIVNDILQSTPCLRQDDLYKLVQILAEPPSRRHCSRLDVVSFQCILLLFLHAPACVHRERGLYLLLDSMAELSDILCQNLSQEAISTARRRKTVLCQKICSQLVQCFTRAKHPAPRKWAGQFILELILQFDKNKHFLISMPDGIRGVLDVLFEDDDQCLRIIAAAVMKEVAICEPKLSELSAIDSRINLLKKSLGFLLPNRNSQWLKETTKIISDRIKPRQNSFCTLAASIEGLDGYAISEGCLLFTVSQSSVVVLSMDKYRFNLIDIPPGSIKGTEAKGNKLRILLEKRGYMVVNGVEKYSNNILVGMEAPRHVEAAIKAVKNIIELATRDNETTLYKRPNEGAMATIAFQDCVNDFDQVAPEGPHIPIPADSDYDVGCTLWQEPHRQPSSAIIELPTGEEVLSASQLSLQSSHPLQSQPHPQQPPEHHISDQGGDTPATGGASPSNQNQPRALDASPHSVKEPSKQVTSQTTRNHVEVVQSSPISSISPTSNVEEVGRVDRAAGVLNDLPNLAKQALLLQPQLLNSSLQTTEKETTDTPCLEDVACRACRKLTLAAEKPTAIVPDSQPVVDTIDTMAGSGPIKSPQETEKPTGESGSANNSRLKRPTHKLCGSSSKKADFDWDEGLRVEPDIPLPQPETSAPAKNAEEAPQDIEKTGTKGRKKPNPRAKQKIKPLELTSHTGNALKENKRNNQVTKTLTSTRLPRNAAEVANKKMALAAERENAVYDLDGPIESSYPGSTSLEDLAEHIQIDDQSMTQAVPPPPKQESITTAKPLTNDSSDLSGGVPLHCGKDAGVETPCVAPGPLGKQATQAQEIKATGLDTKKDSVINLCSDSPQDECTDQTRQSKTKPTSEVDLATKTADCVSEAAAMRNKPQSIAKKLAATLACIGLAPIKERRKTKPSENKEGADTTLNIVSQRKRETGDASQVSKNVCQFMSRNQPSAQKPVIASNALKSGPKRSKDQRNPISKSDEVNSNTLSLQKGNQTTNAVQKNLPPMTTRHEQQKPTRTVKFDFGVGRTPTSSTGPSHNANAVDGKAVLASTMRKEGSFASSSLTNDDALMASENTGDEDEELTSSSLDELPKYTSVRTKQIGWQSRTVDENGSPIPRLQHARKNYSQRVLGVLDGTDKPKGPPHVDMQPEISGRSQHQGVTTFNPSAYSQLKRDTNSDIADQHSFQSSNIFAPEERYGRRSMKENDLFYGQKISRGKFEGQNKPAIPSHKKPFDLMQRLKVHQTNPIPRTIGKRHRMIDVRDSKPFKVIEHDEDTVNTETETDDECSPPRYPRECSQCVESPGHEWEKQLRDNYRGGRDIMLDTSKQLSRELWESESRLYKSVDIYRVGCTRMIDQLEEIHSEKLDQSEHALRPIKKRFLGMFENFSKRLENDLESIHKASSALPTAANRGQRLNGEINSAIDEYKSRLSRSTNA</sequence>
<feature type="compositionally biased region" description="Basic and acidic residues" evidence="1">
    <location>
        <begin position="660"/>
        <end position="674"/>
    </location>
</feature>